<proteinExistence type="predicted"/>
<reference evidence="8" key="1">
    <citation type="journal article" date="2019" name="Int. J. Syst. Evol. Microbiol.">
        <title>The Global Catalogue of Microorganisms (GCM) 10K type strain sequencing project: providing services to taxonomists for standard genome sequencing and annotation.</title>
        <authorList>
            <consortium name="The Broad Institute Genomics Platform"/>
            <consortium name="The Broad Institute Genome Sequencing Center for Infectious Disease"/>
            <person name="Wu L."/>
            <person name="Ma J."/>
        </authorList>
    </citation>
    <scope>NUCLEOTIDE SEQUENCE [LARGE SCALE GENOMIC DNA]</scope>
    <source>
        <strain evidence="8">CGMCC 4.7304</strain>
    </source>
</reference>
<keyword evidence="1" id="KW-0949">S-adenosyl-L-methionine</keyword>
<protein>
    <submittedName>
        <fullName evidence="7">Radical SAM protein</fullName>
    </submittedName>
</protein>
<dbReference type="SFLD" id="SFLDG01386">
    <property type="entry name" value="main_SPASM_domain-containing"/>
    <property type="match status" value="1"/>
</dbReference>
<dbReference type="InterPro" id="IPR007197">
    <property type="entry name" value="rSAM"/>
</dbReference>
<dbReference type="SFLD" id="SFLDG01067">
    <property type="entry name" value="SPASM/twitch_domain_containing"/>
    <property type="match status" value="1"/>
</dbReference>
<dbReference type="SFLD" id="SFLDG01072">
    <property type="entry name" value="dehydrogenase_like"/>
    <property type="match status" value="1"/>
</dbReference>
<keyword evidence="8" id="KW-1185">Reference proteome</keyword>
<dbReference type="EMBL" id="JBHSPB010000011">
    <property type="protein sequence ID" value="MFC5722318.1"/>
    <property type="molecule type" value="Genomic_DNA"/>
</dbReference>
<accession>A0ABW0Z3I1</accession>
<dbReference type="RefSeq" id="WP_390317702.1">
    <property type="nucleotide sequence ID" value="NZ_JBHSPB010000011.1"/>
</dbReference>
<dbReference type="Proteomes" id="UP001596083">
    <property type="component" value="Unassembled WGS sequence"/>
</dbReference>
<feature type="region of interest" description="Disordered" evidence="5">
    <location>
        <begin position="366"/>
        <end position="395"/>
    </location>
</feature>
<dbReference type="SUPFAM" id="SSF102114">
    <property type="entry name" value="Radical SAM enzymes"/>
    <property type="match status" value="1"/>
</dbReference>
<evidence type="ECO:0000256" key="1">
    <source>
        <dbReference type="ARBA" id="ARBA00022691"/>
    </source>
</evidence>
<keyword evidence="2" id="KW-0479">Metal-binding</keyword>
<gene>
    <name evidence="7" type="ORF">ACFP1Z_19310</name>
</gene>
<evidence type="ECO:0000256" key="5">
    <source>
        <dbReference type="SAM" id="MobiDB-lite"/>
    </source>
</evidence>
<evidence type="ECO:0000259" key="6">
    <source>
        <dbReference type="PROSITE" id="PS51918"/>
    </source>
</evidence>
<dbReference type="Pfam" id="PF04055">
    <property type="entry name" value="Radical_SAM"/>
    <property type="match status" value="1"/>
</dbReference>
<evidence type="ECO:0000313" key="7">
    <source>
        <dbReference type="EMBL" id="MFC5722318.1"/>
    </source>
</evidence>
<dbReference type="Gene3D" id="3.20.20.70">
    <property type="entry name" value="Aldolase class I"/>
    <property type="match status" value="1"/>
</dbReference>
<evidence type="ECO:0000256" key="4">
    <source>
        <dbReference type="ARBA" id="ARBA00023014"/>
    </source>
</evidence>
<evidence type="ECO:0000313" key="8">
    <source>
        <dbReference type="Proteomes" id="UP001596083"/>
    </source>
</evidence>
<dbReference type="InterPro" id="IPR013785">
    <property type="entry name" value="Aldolase_TIM"/>
</dbReference>
<comment type="caution">
    <text evidence="7">The sequence shown here is derived from an EMBL/GenBank/DDBJ whole genome shotgun (WGS) entry which is preliminary data.</text>
</comment>
<dbReference type="PANTHER" id="PTHR43273:SF8">
    <property type="entry name" value="RADICAL SAM DOMAIN PROTEIN"/>
    <property type="match status" value="1"/>
</dbReference>
<feature type="domain" description="Radical SAM core" evidence="6">
    <location>
        <begin position="4"/>
        <end position="218"/>
    </location>
</feature>
<organism evidence="7 8">
    <name type="scientific">Streptomyces gamaensis</name>
    <dbReference type="NCBI Taxonomy" id="1763542"/>
    <lineage>
        <taxon>Bacteria</taxon>
        <taxon>Bacillati</taxon>
        <taxon>Actinomycetota</taxon>
        <taxon>Actinomycetes</taxon>
        <taxon>Kitasatosporales</taxon>
        <taxon>Streptomycetaceae</taxon>
        <taxon>Streptomyces</taxon>
    </lineage>
</organism>
<dbReference type="PANTHER" id="PTHR43273">
    <property type="entry name" value="ANAEROBIC SULFATASE-MATURATING ENZYME HOMOLOG ASLB-RELATED"/>
    <property type="match status" value="1"/>
</dbReference>
<name>A0ABW0Z3I1_9ACTN</name>
<dbReference type="InterPro" id="IPR023867">
    <property type="entry name" value="Sulphatase_maturase_rSAM"/>
</dbReference>
<dbReference type="InterPro" id="IPR058240">
    <property type="entry name" value="rSAM_sf"/>
</dbReference>
<evidence type="ECO:0000256" key="2">
    <source>
        <dbReference type="ARBA" id="ARBA00022723"/>
    </source>
</evidence>
<sequence>MELRAGYGMVVVQPTNYCNANCSYCYLPGRRNTATMPPGIAERVAADILRQGHEVEVIWHSGEPTAIGVPAMRRLLAPFAEARTKGLVRHAIQTNATLVDDGWCELLGEYGFSIGVSLDGPVQLASARVDWAGHQITGRALRGVRRLRAYGLNPYAICVVPPQNTGRGYELMRFFHENGFDSVAFNLEGREGVNTVREQPTNEQARRFWTGVITYGREHIGAEDVPVVRELLAVQAYVDGETWEREPMPTVMRDGSVVLASPELAGLKSARYHDFVAGHLLTESLSDIVARAPRVPYVAEYHQGLAKCAATCSFWQMCGGGYACNRWAEHGRFDTARTDWCTGSRIELARALIDLLDGDTTSPQARALSKLDPERAGGKKHGVVGRGRQSSAVGP</sequence>
<evidence type="ECO:0000256" key="3">
    <source>
        <dbReference type="ARBA" id="ARBA00023004"/>
    </source>
</evidence>
<dbReference type="PROSITE" id="PS51918">
    <property type="entry name" value="RADICAL_SAM"/>
    <property type="match status" value="1"/>
</dbReference>
<dbReference type="SFLD" id="SFLDS00029">
    <property type="entry name" value="Radical_SAM"/>
    <property type="match status" value="1"/>
</dbReference>
<dbReference type="CDD" id="cd01335">
    <property type="entry name" value="Radical_SAM"/>
    <property type="match status" value="1"/>
</dbReference>
<keyword evidence="4" id="KW-0411">Iron-sulfur</keyword>
<keyword evidence="3" id="KW-0408">Iron</keyword>